<dbReference type="RefSeq" id="WP_090502969.1">
    <property type="nucleotide sequence ID" value="NZ_FOWX01000023.1"/>
</dbReference>
<evidence type="ECO:0000259" key="1">
    <source>
        <dbReference type="Pfam" id="PF22723"/>
    </source>
</evidence>
<dbReference type="OrthoDB" id="6845386at2"/>
<organism evidence="2 3">
    <name type="scientific">Pseudomonas borbori</name>
    <dbReference type="NCBI Taxonomy" id="289003"/>
    <lineage>
        <taxon>Bacteria</taxon>
        <taxon>Pseudomonadati</taxon>
        <taxon>Pseudomonadota</taxon>
        <taxon>Gammaproteobacteria</taxon>
        <taxon>Pseudomonadales</taxon>
        <taxon>Pseudomonadaceae</taxon>
        <taxon>Pseudomonas</taxon>
    </lineage>
</organism>
<dbReference type="Proteomes" id="UP000198784">
    <property type="component" value="Unassembled WGS sequence"/>
</dbReference>
<feature type="domain" description="NACHT-associated inactive Restriction Endonuclease 2" evidence="1">
    <location>
        <begin position="6"/>
        <end position="123"/>
    </location>
</feature>
<evidence type="ECO:0000313" key="2">
    <source>
        <dbReference type="EMBL" id="SFP89794.1"/>
    </source>
</evidence>
<sequence>MIDVSELRRLYRQYGFEEADSYEPGIHVFTYRSGHFHNADIIKTGPKGDEEKVFNEFKKTGYACKFRSYTTTQSIEKTLFRGFFSAESTRKKLKREYSRYTDSIAKTHSDNGKYEYIRSHYTINDAVGTRSVVNEIYSRLKSTKPALFLIEAAAGFGKTCTAHELLNEIIENSDDMVPLFSELARNRQAKIFRYVFLDEIDRSFPLLRSSLVRSEIQNGNVPVILDGFDELLPQSKTAEDNDGYEHTEPMLDTISELLTKSAKVILTTRRTAIFDGDNFHSWVEKHDEDFEIYRIRISEPTIEDWIPPARLDALKLVNFPIDRLSNPVLLSYLRCISNTEFDAAIANPNSIVDKYFSSMLERERRRQDLRVLPQDQYAILKTIANDMMERNYTSESKEYISDVILKNHYELLDQSRKQYQPEERPTLGELVTKLSGHAMLDRSNENGQGIGFVNEFVLGNFCAEIIIDDTSNEWAGFERFIEPSVIATIARADDTKQNLWNALEFSLEFLPVTDKVLYTIMLTDRLDIDLCDGSVENIEIKSVDIGKSNSINNFIFIGCCFSDVTLVGKNMDKVSFINCRFFNCGFEHDEEGGVIHALGCDSDNPNLLLALQQRAVDDTTIVRKFPDAEIFVLEKFWPKGRPTFHKHRPIRIVCANSAQIGQDEILEAIASLRRQRFIRDGGKNSVLELNLEHISEVKTMLGRS</sequence>
<keyword evidence="3" id="KW-1185">Reference proteome</keyword>
<accession>A0A1I5U3F5</accession>
<reference evidence="3" key="1">
    <citation type="submission" date="2016-10" db="EMBL/GenBank/DDBJ databases">
        <authorList>
            <person name="Varghese N."/>
            <person name="Submissions S."/>
        </authorList>
    </citation>
    <scope>NUCLEOTIDE SEQUENCE [LARGE SCALE GENOMIC DNA]</scope>
    <source>
        <strain evidence="3">DSM 17834</strain>
    </source>
</reference>
<dbReference type="AlphaFoldDB" id="A0A1I5U3F5"/>
<dbReference type="SUPFAM" id="SSF141571">
    <property type="entry name" value="Pentapeptide repeat-like"/>
    <property type="match status" value="1"/>
</dbReference>
<dbReference type="InterPro" id="IPR055007">
    <property type="entry name" value="NA-iREase2_dom"/>
</dbReference>
<evidence type="ECO:0000313" key="3">
    <source>
        <dbReference type="Proteomes" id="UP000198784"/>
    </source>
</evidence>
<proteinExistence type="predicted"/>
<gene>
    <name evidence="2" type="ORF">SAMN05216190_12344</name>
</gene>
<dbReference type="Gene3D" id="3.40.50.300">
    <property type="entry name" value="P-loop containing nucleotide triphosphate hydrolases"/>
    <property type="match status" value="1"/>
</dbReference>
<dbReference type="Pfam" id="PF22723">
    <property type="entry name" value="NA-iREase2"/>
    <property type="match status" value="1"/>
</dbReference>
<dbReference type="EMBL" id="FOWX01000023">
    <property type="protein sequence ID" value="SFP89794.1"/>
    <property type="molecule type" value="Genomic_DNA"/>
</dbReference>
<dbReference type="InterPro" id="IPR027417">
    <property type="entry name" value="P-loop_NTPase"/>
</dbReference>
<protein>
    <recommendedName>
        <fullName evidence="1">NACHT-associated inactive Restriction Endonuclease 2 domain-containing protein</fullName>
    </recommendedName>
</protein>
<name>A0A1I5U3F5_9PSED</name>
<dbReference type="SUPFAM" id="SSF52540">
    <property type="entry name" value="P-loop containing nucleoside triphosphate hydrolases"/>
    <property type="match status" value="1"/>
</dbReference>